<comment type="similarity">
    <text evidence="2">Belongs to the LemA family.</text>
</comment>
<dbReference type="Gene3D" id="1.20.1440.20">
    <property type="entry name" value="LemA-like domain"/>
    <property type="match status" value="1"/>
</dbReference>
<keyword evidence="5 6" id="KW-0472">Membrane</keyword>
<gene>
    <name evidence="7" type="primary">mamQ</name>
</gene>
<evidence type="ECO:0000313" key="7">
    <source>
        <dbReference type="EMBL" id="AET24916.1"/>
    </source>
</evidence>
<dbReference type="InterPro" id="IPR023353">
    <property type="entry name" value="LemA-like_dom_sf"/>
</dbReference>
<proteinExistence type="inferred from homology"/>
<dbReference type="AlphaFoldDB" id="G8IQU3"/>
<evidence type="ECO:0000256" key="5">
    <source>
        <dbReference type="ARBA" id="ARBA00023136"/>
    </source>
</evidence>
<evidence type="ECO:0000256" key="6">
    <source>
        <dbReference type="SAM" id="Phobius"/>
    </source>
</evidence>
<comment type="subcellular location">
    <subcellularLocation>
        <location evidence="1">Membrane</location>
        <topology evidence="1">Single-pass membrane protein</topology>
    </subcellularLocation>
</comment>
<dbReference type="InterPro" id="IPR007156">
    <property type="entry name" value="MamQ_LemA"/>
</dbReference>
<evidence type="ECO:0000256" key="3">
    <source>
        <dbReference type="ARBA" id="ARBA00022692"/>
    </source>
</evidence>
<name>G8IQU3_9BACT</name>
<keyword evidence="3 6" id="KW-0812">Transmembrane</keyword>
<keyword evidence="4 6" id="KW-1133">Transmembrane helix</keyword>
<sequence>MSPDPVTRIIRDAYGKKYKLDSHALAPRAIYFPSVREYLSLLTPVADFFRSRSIYIAALLLSIITAVMTIYYYNILVESEQMVLTAQGKVSVLMQRRNDISINLSKAVLDYSTHEREVLTAIVALRTMLSGEKNEGNFFQKEDGSAKLLPKSPVTKSLPGKAATEKLPLFSNPQQVPGSLPELGLPAAFTQGKAMAALAPDTMESLGRLLLAVAEQYPDLKLSANFSSLMAALVEVEKDLATERLKFNDAVNAYTTNIAKFPSNLYAAMFNFPPQSYFEPTNDAKQLVPISY</sequence>
<dbReference type="Pfam" id="PF04011">
    <property type="entry name" value="LemA"/>
    <property type="match status" value="2"/>
</dbReference>
<dbReference type="EMBL" id="JN830638">
    <property type="protein sequence ID" value="AET24916.1"/>
    <property type="molecule type" value="Genomic_DNA"/>
</dbReference>
<feature type="transmembrane region" description="Helical" evidence="6">
    <location>
        <begin position="54"/>
        <end position="73"/>
    </location>
</feature>
<accession>G8IQU3</accession>
<dbReference type="PANTHER" id="PTHR34478:SF1">
    <property type="entry name" value="PROTEIN LEMA"/>
    <property type="match status" value="1"/>
</dbReference>
<evidence type="ECO:0000256" key="1">
    <source>
        <dbReference type="ARBA" id="ARBA00004167"/>
    </source>
</evidence>
<evidence type="ECO:0000256" key="2">
    <source>
        <dbReference type="ARBA" id="ARBA00008854"/>
    </source>
</evidence>
<reference evidence="7" key="1">
    <citation type="journal article" date="2011" name="Science">
        <title>A cultured greigite-producing magnetotactic bacterium in a novel group of sulfate-reducing bacteria.</title>
        <authorList>
            <person name="Lefevre C.T."/>
            <person name="Menguy N."/>
            <person name="Abreu F."/>
            <person name="Lins U."/>
            <person name="Posfai M."/>
            <person name="Prozorov T."/>
            <person name="Pignol D."/>
            <person name="Frankel R.B."/>
            <person name="Bazylinski D.A."/>
        </authorList>
    </citation>
    <scope>NUCLEOTIDE SEQUENCE</scope>
    <source>
        <strain evidence="7">BW-1</strain>
    </source>
</reference>
<protein>
    <submittedName>
        <fullName evidence="7">Magnetosome protein</fullName>
    </submittedName>
</protein>
<evidence type="ECO:0000256" key="4">
    <source>
        <dbReference type="ARBA" id="ARBA00022989"/>
    </source>
</evidence>
<organism evidence="7">
    <name type="scientific">Desulfamplus magnetovallimortis BW-1</name>
    <dbReference type="NCBI Taxonomy" id="1073250"/>
    <lineage>
        <taxon>Bacteria</taxon>
        <taxon>Pseudomonadati</taxon>
        <taxon>Thermodesulfobacteriota</taxon>
        <taxon>Desulfobacteria</taxon>
        <taxon>Desulfobacterales</taxon>
        <taxon>Desulfobacteraceae</taxon>
        <taxon>Desulfamplus</taxon>
    </lineage>
</organism>
<dbReference type="GO" id="GO:0016020">
    <property type="term" value="C:membrane"/>
    <property type="evidence" value="ECO:0007669"/>
    <property type="project" value="UniProtKB-SubCell"/>
</dbReference>
<dbReference type="PANTHER" id="PTHR34478">
    <property type="entry name" value="PROTEIN LEMA"/>
    <property type="match status" value="1"/>
</dbReference>
<dbReference type="SUPFAM" id="SSF140478">
    <property type="entry name" value="LemA-like"/>
    <property type="match status" value="2"/>
</dbReference>